<name>A0A816R178_9BILA</name>
<dbReference type="CDD" id="cd22791">
    <property type="entry name" value="OTU_VRTN"/>
    <property type="match status" value="1"/>
</dbReference>
<gene>
    <name evidence="4" type="ORF">WKI299_LOCUS13445</name>
</gene>
<feature type="compositionally biased region" description="Polar residues" evidence="2">
    <location>
        <begin position="613"/>
        <end position="625"/>
    </location>
</feature>
<accession>A0A816R178</accession>
<sequence length="1302" mass="147529">MHGMNYWPPTRFPIKHDSRLYDTAKINKELAGSTINWNEFSLTLPEFTRILLLSISLIGRNQKSVPSFIFQNLRTLSLGLLEASFNWIIQLLATTPCLVKLKLTGLVDADGFVVNQRWIRLFESAQTLVRIFVNVSLELDDESYHCEKIQAPLCALNLSLICNCDDNDCNLYYGTVNRWWSLRASSDVQNMIAIEVAADGNCLYNSIICLNGNKASAPSELRVRSLIELVKNENFYHNRFAHIVGLVNETIKNIARNFSFSELYEIAALSNVLKCNMQSVYPTIDYRSDLNIMNNTFEHAQYSIASKTICLFWTHSESGIEARRNNAGNWSPNHFVPLLLPSHNSQSQNHLGQPKISGSGSTPTKATTKNNILTQVCIPEFNADDNEMQPFQVPSTIITTTNEIATPRTKRRLQLAETGTSFESTIVEQKCMQARERMAAKRAAATPEEAERQRILARERSAAKITVLAPEVVERKRALDRERSAARRATLTPEEIERQRALNRERNAVRRAALTSDELEQQPALNRERNAVRRAALTSDDLEQQQALNRKQMAAWRATLTSKEAEQQRTLAVDRSMAKRATATPIDAEEQRVLARERSTTRRAARESEEAKQQQTVAYKTTRLQKTGKQKQTVMKRKPNQDAKVDWPKPVDMDRKINCLKNFIQHMSMDSLAESVCGICNVRRFKRDLRHVPLSKIPSIELLKILPDLHRMIPKIQEINSFNSNVNNRYIIINQSTIDKLPDDDVPECLWATMEISNNTEAAESERSSYIPDPLANASESNTTTTVPITASAVLDVNGTTVSSDGVAEHLLGQMKVRMSDKTLERQSDEGAEQDPVYMIPRGNKPANEYSNPNLLLGVFPTLFPYGCGALDDSSRPVQINFREPVRYLLSYGDRRFEEHYSFIFVLFNILQRRTACFHAQLMTSRPYFQQSAQLLETLSSEDVATALLNISKASYSKSRSSEPFVTINPADIHSPVAVYFAGVDLDLDRVLPEVLRTSYERAQIIATHPVATAKFFNCLIQSILKCLVLEGVLGPTKAYFGTVESQDRGSLHLHLLIWLKHEYTPAQLKENIQNQDFRDDLLKYLEDVVKEDLDLFRDQTNDGTSAASDIRVSIQETDSITNEVVPACLSTPNPVSGDFHRIFCKDLVRLVETSNIHKHSTTCYKYSKGKSDTSKTCRMRMPRVLVKTSNIDLSTGQITMRRSHLWINNFNEWLISACRSNMDIKFIWSGNDAKALVYYITDYVTKSTLAFHDMFALAQQGVKSIEQQRVTHSIDSAIEKSRKLVLRCYNMIASQQEVSGV</sequence>
<organism evidence="4 5">
    <name type="scientific">Rotaria magnacalcarata</name>
    <dbReference type="NCBI Taxonomy" id="392030"/>
    <lineage>
        <taxon>Eukaryota</taxon>
        <taxon>Metazoa</taxon>
        <taxon>Spiralia</taxon>
        <taxon>Gnathifera</taxon>
        <taxon>Rotifera</taxon>
        <taxon>Eurotatoria</taxon>
        <taxon>Bdelloidea</taxon>
        <taxon>Philodinida</taxon>
        <taxon>Philodinidae</taxon>
        <taxon>Rotaria</taxon>
    </lineage>
</organism>
<proteinExistence type="predicted"/>
<feature type="coiled-coil region" evidence="1">
    <location>
        <begin position="502"/>
        <end position="545"/>
    </location>
</feature>
<dbReference type="InterPro" id="IPR047273">
    <property type="entry name" value="VRTN_OTU_dom"/>
</dbReference>
<evidence type="ECO:0000259" key="3">
    <source>
        <dbReference type="Pfam" id="PF14214"/>
    </source>
</evidence>
<dbReference type="Pfam" id="PF14214">
    <property type="entry name" value="Helitron_like_N"/>
    <property type="match status" value="1"/>
</dbReference>
<dbReference type="InterPro" id="IPR025476">
    <property type="entry name" value="Helitron_helicase-like"/>
</dbReference>
<dbReference type="Proteomes" id="UP000663856">
    <property type="component" value="Unassembled WGS sequence"/>
</dbReference>
<evidence type="ECO:0000313" key="5">
    <source>
        <dbReference type="Proteomes" id="UP000663856"/>
    </source>
</evidence>
<feature type="domain" description="Helitron helicase-like" evidence="3">
    <location>
        <begin position="952"/>
        <end position="1058"/>
    </location>
</feature>
<keyword evidence="1" id="KW-0175">Coiled coil</keyword>
<feature type="compositionally biased region" description="Basic and acidic residues" evidence="2">
    <location>
        <begin position="594"/>
        <end position="612"/>
    </location>
</feature>
<feature type="compositionally biased region" description="Basic residues" evidence="2">
    <location>
        <begin position="626"/>
        <end position="638"/>
    </location>
</feature>
<reference evidence="4" key="1">
    <citation type="submission" date="2021-02" db="EMBL/GenBank/DDBJ databases">
        <authorList>
            <person name="Nowell W R."/>
        </authorList>
    </citation>
    <scope>NUCLEOTIDE SEQUENCE</scope>
</reference>
<comment type="caution">
    <text evidence="4">The sequence shown here is derived from an EMBL/GenBank/DDBJ whole genome shotgun (WGS) entry which is preliminary data.</text>
</comment>
<evidence type="ECO:0000313" key="4">
    <source>
        <dbReference type="EMBL" id="CAF2067099.1"/>
    </source>
</evidence>
<feature type="region of interest" description="Disordered" evidence="2">
    <location>
        <begin position="594"/>
        <end position="648"/>
    </location>
</feature>
<feature type="region of interest" description="Disordered" evidence="2">
    <location>
        <begin position="343"/>
        <end position="368"/>
    </location>
</feature>
<feature type="compositionally biased region" description="Basic and acidic residues" evidence="2">
    <location>
        <begin position="639"/>
        <end position="648"/>
    </location>
</feature>
<dbReference type="Gene3D" id="3.90.70.80">
    <property type="match status" value="1"/>
</dbReference>
<dbReference type="EMBL" id="CAJNRF010005076">
    <property type="protein sequence ID" value="CAF2067099.1"/>
    <property type="molecule type" value="Genomic_DNA"/>
</dbReference>
<evidence type="ECO:0000256" key="1">
    <source>
        <dbReference type="SAM" id="Coils"/>
    </source>
</evidence>
<evidence type="ECO:0000256" key="2">
    <source>
        <dbReference type="SAM" id="MobiDB-lite"/>
    </source>
</evidence>
<protein>
    <recommendedName>
        <fullName evidence="3">Helitron helicase-like domain-containing protein</fullName>
    </recommendedName>
</protein>